<dbReference type="SMART" id="SM00382">
    <property type="entry name" value="AAA"/>
    <property type="match status" value="1"/>
</dbReference>
<dbReference type="InterPro" id="IPR017871">
    <property type="entry name" value="ABC_transporter-like_CS"/>
</dbReference>
<keyword evidence="6 9" id="KW-1133">Transmembrane helix</keyword>
<evidence type="ECO:0000256" key="9">
    <source>
        <dbReference type="SAM" id="Phobius"/>
    </source>
</evidence>
<evidence type="ECO:0000256" key="2">
    <source>
        <dbReference type="ARBA" id="ARBA00005417"/>
    </source>
</evidence>
<dbReference type="CDD" id="cd18552">
    <property type="entry name" value="ABC_6TM_MsbA_like"/>
    <property type="match status" value="1"/>
</dbReference>
<evidence type="ECO:0000259" key="11">
    <source>
        <dbReference type="PROSITE" id="PS50929"/>
    </source>
</evidence>
<evidence type="ECO:0000313" key="12">
    <source>
        <dbReference type="EMBL" id="SHG21345.1"/>
    </source>
</evidence>
<comment type="function">
    <text evidence="8">Part of an ABC transporter complex. Transmembrane domains (TMD) form a pore in the inner membrane and the ATP-binding domain (NBD) is responsible for energy generation.</text>
</comment>
<keyword evidence="5 12" id="KW-0067">ATP-binding</keyword>
<dbReference type="GO" id="GO:0005886">
    <property type="term" value="C:plasma membrane"/>
    <property type="evidence" value="ECO:0007669"/>
    <property type="project" value="UniProtKB-SubCell"/>
</dbReference>
<accession>A0A1M5HZF1</accession>
<dbReference type="PROSITE" id="PS50893">
    <property type="entry name" value="ABC_TRANSPORTER_2"/>
    <property type="match status" value="1"/>
</dbReference>
<keyword evidence="7 9" id="KW-0472">Membrane</keyword>
<dbReference type="PROSITE" id="PS00211">
    <property type="entry name" value="ABC_TRANSPORTER_1"/>
    <property type="match status" value="1"/>
</dbReference>
<dbReference type="SUPFAM" id="SSF52540">
    <property type="entry name" value="P-loop containing nucleoside triphosphate hydrolases"/>
    <property type="match status" value="1"/>
</dbReference>
<evidence type="ECO:0000256" key="6">
    <source>
        <dbReference type="ARBA" id="ARBA00022989"/>
    </source>
</evidence>
<comment type="subcellular location">
    <subcellularLocation>
        <location evidence="1">Cell membrane</location>
        <topology evidence="1">Multi-pass membrane protein</topology>
    </subcellularLocation>
</comment>
<evidence type="ECO:0000256" key="8">
    <source>
        <dbReference type="ARBA" id="ARBA00024725"/>
    </source>
</evidence>
<dbReference type="STRING" id="1122133.SAMN02745157_3681"/>
<dbReference type="Gene3D" id="1.20.1560.10">
    <property type="entry name" value="ABC transporter type 1, transmembrane domain"/>
    <property type="match status" value="1"/>
</dbReference>
<dbReference type="InterPro" id="IPR003439">
    <property type="entry name" value="ABC_transporter-like_ATP-bd"/>
</dbReference>
<protein>
    <submittedName>
        <fullName evidence="12">ATP-binding cassette, subfamily B</fullName>
    </submittedName>
</protein>
<feature type="transmembrane region" description="Helical" evidence="9">
    <location>
        <begin position="60"/>
        <end position="83"/>
    </location>
</feature>
<comment type="similarity">
    <text evidence="2">Belongs to the ABC transporter superfamily.</text>
</comment>
<dbReference type="GO" id="GO:0015421">
    <property type="term" value="F:ABC-type oligopeptide transporter activity"/>
    <property type="evidence" value="ECO:0007669"/>
    <property type="project" value="TreeGrafter"/>
</dbReference>
<keyword evidence="13" id="KW-1185">Reference proteome</keyword>
<dbReference type="Pfam" id="PF00664">
    <property type="entry name" value="ABC_membrane"/>
    <property type="match status" value="1"/>
</dbReference>
<dbReference type="Gene3D" id="3.40.50.300">
    <property type="entry name" value="P-loop containing nucleotide triphosphate hydrolases"/>
    <property type="match status" value="1"/>
</dbReference>
<dbReference type="EMBL" id="FQUP01000004">
    <property type="protein sequence ID" value="SHG21345.1"/>
    <property type="molecule type" value="Genomic_DNA"/>
</dbReference>
<evidence type="ECO:0000256" key="1">
    <source>
        <dbReference type="ARBA" id="ARBA00004651"/>
    </source>
</evidence>
<dbReference type="InterPro" id="IPR036640">
    <property type="entry name" value="ABC1_TM_sf"/>
</dbReference>
<keyword evidence="3 9" id="KW-0812">Transmembrane</keyword>
<dbReference type="Proteomes" id="UP000184485">
    <property type="component" value="Unassembled WGS sequence"/>
</dbReference>
<evidence type="ECO:0000256" key="5">
    <source>
        <dbReference type="ARBA" id="ARBA00022840"/>
    </source>
</evidence>
<feature type="transmembrane region" description="Helical" evidence="9">
    <location>
        <begin position="181"/>
        <end position="213"/>
    </location>
</feature>
<dbReference type="FunFam" id="3.40.50.300:FF:000218">
    <property type="entry name" value="Multidrug ABC transporter ATP-binding protein"/>
    <property type="match status" value="1"/>
</dbReference>
<organism evidence="12 13">
    <name type="scientific">Kaistia soli DSM 19436</name>
    <dbReference type="NCBI Taxonomy" id="1122133"/>
    <lineage>
        <taxon>Bacteria</taxon>
        <taxon>Pseudomonadati</taxon>
        <taxon>Pseudomonadota</taxon>
        <taxon>Alphaproteobacteria</taxon>
        <taxon>Hyphomicrobiales</taxon>
        <taxon>Kaistiaceae</taxon>
        <taxon>Kaistia</taxon>
    </lineage>
</organism>
<feature type="domain" description="ABC transporter" evidence="10">
    <location>
        <begin position="375"/>
        <end position="609"/>
    </location>
</feature>
<keyword evidence="4" id="KW-0547">Nucleotide-binding</keyword>
<dbReference type="InterPro" id="IPR011527">
    <property type="entry name" value="ABC1_TM_dom"/>
</dbReference>
<reference evidence="12 13" key="1">
    <citation type="submission" date="2016-11" db="EMBL/GenBank/DDBJ databases">
        <authorList>
            <person name="Jaros S."/>
            <person name="Januszkiewicz K."/>
            <person name="Wedrychowicz H."/>
        </authorList>
    </citation>
    <scope>NUCLEOTIDE SEQUENCE [LARGE SCALE GENOMIC DNA]</scope>
    <source>
        <strain evidence="12 13">DSM 19436</strain>
    </source>
</reference>
<proteinExistence type="inferred from homology"/>
<dbReference type="PANTHER" id="PTHR43394:SF1">
    <property type="entry name" value="ATP-BINDING CASSETTE SUB-FAMILY B MEMBER 10, MITOCHONDRIAL"/>
    <property type="match status" value="1"/>
</dbReference>
<feature type="domain" description="ABC transmembrane type-1" evidence="11">
    <location>
        <begin position="60"/>
        <end position="341"/>
    </location>
</feature>
<dbReference type="GO" id="GO:0016887">
    <property type="term" value="F:ATP hydrolysis activity"/>
    <property type="evidence" value="ECO:0007669"/>
    <property type="project" value="InterPro"/>
</dbReference>
<dbReference type="PANTHER" id="PTHR43394">
    <property type="entry name" value="ATP-DEPENDENT PERMEASE MDL1, MITOCHONDRIAL"/>
    <property type="match status" value="1"/>
</dbReference>
<dbReference type="AlphaFoldDB" id="A0A1M5HZF1"/>
<evidence type="ECO:0000259" key="10">
    <source>
        <dbReference type="PROSITE" id="PS50893"/>
    </source>
</evidence>
<evidence type="ECO:0000256" key="4">
    <source>
        <dbReference type="ARBA" id="ARBA00022741"/>
    </source>
</evidence>
<dbReference type="Pfam" id="PF00005">
    <property type="entry name" value="ABC_tran"/>
    <property type="match status" value="1"/>
</dbReference>
<name>A0A1M5HZF1_9HYPH</name>
<dbReference type="InterPro" id="IPR027417">
    <property type="entry name" value="P-loop_NTPase"/>
</dbReference>
<gene>
    <name evidence="12" type="ORF">SAMN02745157_3681</name>
</gene>
<dbReference type="GO" id="GO:0005524">
    <property type="term" value="F:ATP binding"/>
    <property type="evidence" value="ECO:0007669"/>
    <property type="project" value="UniProtKB-KW"/>
</dbReference>
<dbReference type="OrthoDB" id="9804259at2"/>
<dbReference type="RefSeq" id="WP_084527547.1">
    <property type="nucleotide sequence ID" value="NZ_FQUP01000004.1"/>
</dbReference>
<dbReference type="InterPro" id="IPR039421">
    <property type="entry name" value="Type_1_exporter"/>
</dbReference>
<evidence type="ECO:0000313" key="13">
    <source>
        <dbReference type="Proteomes" id="UP000184485"/>
    </source>
</evidence>
<evidence type="ECO:0000256" key="3">
    <source>
        <dbReference type="ARBA" id="ARBA00022692"/>
    </source>
</evidence>
<evidence type="ECO:0000256" key="7">
    <source>
        <dbReference type="ARBA" id="ARBA00023136"/>
    </source>
</evidence>
<dbReference type="SUPFAM" id="SSF90123">
    <property type="entry name" value="ABC transporter transmembrane region"/>
    <property type="match status" value="1"/>
</dbReference>
<feature type="transmembrane region" description="Helical" evidence="9">
    <location>
        <begin position="95"/>
        <end position="112"/>
    </location>
</feature>
<dbReference type="InterPro" id="IPR003593">
    <property type="entry name" value="AAA+_ATPase"/>
</dbReference>
<sequence length="622" mass="68183">MEHTEVKAAEDSLASVVRPSFLVRRWQSFRADLADPDGTVAMIARILRGNYKTHWKGYTLSFFFLFIVAGMTSLSAWIMSSVVNQIFVKQDKEMLVLLSCAVVGIFVVKGAATYGQMVVQSRIGNRIVAENQNRFYDRILRFGLNFYNERASGEMIMSISAGANGIRSVIDTLVLSVGRDFVTLIGLVFVMVYQAPIMAVFALVVAPVAIMFITRLVKRIRSIARAEFTSGIAIISIIQETVHGAKIVKAFGLGDHMRTRMSDAVGAVEKRANKISQLQARTSPLMETLGGVSIGLVIFYAGWSTISAGKTPGEFMSFITALLLAYEPAKRLARVQVGLAESLVGVRALFSILDHPVSVTENDENPALKLTRGRIDLDDVTFGYRTSEPVVHGITLSVEHGKRLALVGPSGGGKSTILSLIQRFYDVQKGAIRVDGQDIRTVSIDTLRQHIAFVSQDVFLFSGTARDNIRIGRLDATDAEVEQAARDAFAHDFIMNLPNGYDSTVGENGVQLSGGQRQRIAIARAILKNAPILLLDEATSALDSESERMIQAALDKLVEGRTTIVIAHRLATILTADEIAVIEHGKVLESGTHAELVRKQGLYEKLYRYQFAEDPALERQSA</sequence>
<dbReference type="PROSITE" id="PS50929">
    <property type="entry name" value="ABC_TM1F"/>
    <property type="match status" value="1"/>
</dbReference>